<sequence length="90" mass="9617">MNELRFRGGYLKADRRGVALFLATLAFQIVAGVVRVGLVGTLWMIGAMAVLFAVLLTLYRRSWTAVGEDGIRIYRGLGGSAATRGGRSAG</sequence>
<dbReference type="EMBL" id="CP115450">
    <property type="protein sequence ID" value="WBP85184.1"/>
    <property type="molecule type" value="Genomic_DNA"/>
</dbReference>
<organism evidence="2 3">
    <name type="scientific">Kitasatospora cathayae</name>
    <dbReference type="NCBI Taxonomy" id="3004092"/>
    <lineage>
        <taxon>Bacteria</taxon>
        <taxon>Bacillati</taxon>
        <taxon>Actinomycetota</taxon>
        <taxon>Actinomycetes</taxon>
        <taxon>Kitasatosporales</taxon>
        <taxon>Streptomycetaceae</taxon>
        <taxon>Kitasatospora</taxon>
    </lineage>
</organism>
<keyword evidence="3" id="KW-1185">Reference proteome</keyword>
<accession>A0ABY7PXU2</accession>
<name>A0ABY7PXU2_9ACTN</name>
<reference evidence="3" key="1">
    <citation type="submission" date="2022-12" db="EMBL/GenBank/DDBJ databases">
        <authorList>
            <person name="Mo P."/>
        </authorList>
    </citation>
    <scope>NUCLEOTIDE SEQUENCE [LARGE SCALE GENOMIC DNA]</scope>
    <source>
        <strain evidence="3">HUAS 3-15</strain>
    </source>
</reference>
<keyword evidence="1" id="KW-0472">Membrane</keyword>
<keyword evidence="1" id="KW-1133">Transmembrane helix</keyword>
<evidence type="ECO:0008006" key="4">
    <source>
        <dbReference type="Google" id="ProtNLM"/>
    </source>
</evidence>
<evidence type="ECO:0000256" key="1">
    <source>
        <dbReference type="SAM" id="Phobius"/>
    </source>
</evidence>
<dbReference type="RefSeq" id="WP_270140962.1">
    <property type="nucleotide sequence ID" value="NZ_CP115450.1"/>
</dbReference>
<gene>
    <name evidence="2" type="ORF">O1G21_04470</name>
</gene>
<keyword evidence="1" id="KW-0812">Transmembrane</keyword>
<evidence type="ECO:0000313" key="2">
    <source>
        <dbReference type="EMBL" id="WBP85184.1"/>
    </source>
</evidence>
<feature type="transmembrane region" description="Helical" evidence="1">
    <location>
        <begin position="42"/>
        <end position="59"/>
    </location>
</feature>
<protein>
    <recommendedName>
        <fullName evidence="4">DUF418 domain-containing protein</fullName>
    </recommendedName>
</protein>
<proteinExistence type="predicted"/>
<dbReference type="Proteomes" id="UP001212821">
    <property type="component" value="Chromosome"/>
</dbReference>
<evidence type="ECO:0000313" key="3">
    <source>
        <dbReference type="Proteomes" id="UP001212821"/>
    </source>
</evidence>